<proteinExistence type="predicted"/>
<dbReference type="EMBL" id="QTSX02002854">
    <property type="protein sequence ID" value="KAJ9074552.1"/>
    <property type="molecule type" value="Genomic_DNA"/>
</dbReference>
<protein>
    <submittedName>
        <fullName evidence="1">Uncharacterized protein</fullName>
    </submittedName>
</protein>
<reference evidence="1" key="1">
    <citation type="submission" date="2022-04" db="EMBL/GenBank/DDBJ databases">
        <title>Genome of the entomopathogenic fungus Entomophthora muscae.</title>
        <authorList>
            <person name="Elya C."/>
            <person name="Lovett B.R."/>
            <person name="Lee E."/>
            <person name="Macias A.M."/>
            <person name="Hajek A.E."/>
            <person name="De Bivort B.L."/>
            <person name="Kasson M.T."/>
            <person name="De Fine Licht H.H."/>
            <person name="Stajich J.E."/>
        </authorList>
    </citation>
    <scope>NUCLEOTIDE SEQUENCE</scope>
    <source>
        <strain evidence="1">Berkeley</strain>
    </source>
</reference>
<comment type="caution">
    <text evidence="1">The sequence shown here is derived from an EMBL/GenBank/DDBJ whole genome shotgun (WGS) entry which is preliminary data.</text>
</comment>
<evidence type="ECO:0000313" key="1">
    <source>
        <dbReference type="EMBL" id="KAJ9074552.1"/>
    </source>
</evidence>
<keyword evidence="2" id="KW-1185">Reference proteome</keyword>
<dbReference type="Proteomes" id="UP001165960">
    <property type="component" value="Unassembled WGS sequence"/>
</dbReference>
<accession>A0ACC2TJW8</accession>
<sequence>MSSARETPSQNQSRCIAPQGCQHVYRQYNQGVPEVPYDRETVKYANAKNIAACRSSQIKYGLRIWAPGIITKTKLISELIELFNKVTRLEPHKDVNLLEVGFSSQEALNQAYKEVLLYSCKKAFNIKPCEENEIPVALNVSNLPSTLSLATIQQEFYTGLESYGRIITATIKRSQLSSQVAAGKASVLLAQSVKHTKRVPGIAILPSSEKELFEISQFGSKLCRRCRRFELNQHPHTCCGCSMNFIKWGE</sequence>
<gene>
    <name evidence="1" type="ORF">DSO57_1005293</name>
</gene>
<organism evidence="1 2">
    <name type="scientific">Entomophthora muscae</name>
    <dbReference type="NCBI Taxonomy" id="34485"/>
    <lineage>
        <taxon>Eukaryota</taxon>
        <taxon>Fungi</taxon>
        <taxon>Fungi incertae sedis</taxon>
        <taxon>Zoopagomycota</taxon>
        <taxon>Entomophthoromycotina</taxon>
        <taxon>Entomophthoromycetes</taxon>
        <taxon>Entomophthorales</taxon>
        <taxon>Entomophthoraceae</taxon>
        <taxon>Entomophthora</taxon>
    </lineage>
</organism>
<name>A0ACC2TJW8_9FUNG</name>
<evidence type="ECO:0000313" key="2">
    <source>
        <dbReference type="Proteomes" id="UP001165960"/>
    </source>
</evidence>